<feature type="transmembrane region" description="Helical" evidence="8">
    <location>
        <begin position="196"/>
        <end position="217"/>
    </location>
</feature>
<dbReference type="InterPro" id="IPR037185">
    <property type="entry name" value="EmrE-like"/>
</dbReference>
<dbReference type="EMBL" id="LR134350">
    <property type="protein sequence ID" value="VEG27234.1"/>
    <property type="molecule type" value="Genomic_DNA"/>
</dbReference>
<keyword evidence="6 8" id="KW-0472">Membrane</keyword>
<protein>
    <submittedName>
        <fullName evidence="10">Putative DMT superfamily transporter inner membrane protein</fullName>
    </submittedName>
</protein>
<feature type="transmembrane region" description="Helical" evidence="8">
    <location>
        <begin position="112"/>
        <end position="133"/>
    </location>
</feature>
<dbReference type="GO" id="GO:0005886">
    <property type="term" value="C:plasma membrane"/>
    <property type="evidence" value="ECO:0007669"/>
    <property type="project" value="UniProtKB-SubCell"/>
</dbReference>
<evidence type="ECO:0000259" key="9">
    <source>
        <dbReference type="Pfam" id="PF00892"/>
    </source>
</evidence>
<gene>
    <name evidence="10" type="ORF">NCTC11636_00928</name>
</gene>
<dbReference type="RefSeq" id="WP_197719444.1">
    <property type="nucleotide sequence ID" value="NZ_LR134350.1"/>
</dbReference>
<dbReference type="SUPFAM" id="SSF103481">
    <property type="entry name" value="Multidrug resistance efflux transporter EmrE"/>
    <property type="match status" value="2"/>
</dbReference>
<dbReference type="PANTHER" id="PTHR42920">
    <property type="entry name" value="OS03G0707200 PROTEIN-RELATED"/>
    <property type="match status" value="1"/>
</dbReference>
<feature type="compositionally biased region" description="Polar residues" evidence="7">
    <location>
        <begin position="332"/>
        <end position="343"/>
    </location>
</feature>
<feature type="domain" description="EamA" evidence="9">
    <location>
        <begin position="165"/>
        <end position="296"/>
    </location>
</feature>
<feature type="transmembrane region" description="Helical" evidence="8">
    <location>
        <begin position="255"/>
        <end position="275"/>
    </location>
</feature>
<dbReference type="PANTHER" id="PTHR42920:SF5">
    <property type="entry name" value="EAMA DOMAIN-CONTAINING PROTEIN"/>
    <property type="match status" value="1"/>
</dbReference>
<dbReference type="Pfam" id="PF00892">
    <property type="entry name" value="EamA"/>
    <property type="match status" value="2"/>
</dbReference>
<keyword evidence="4 8" id="KW-0812">Transmembrane</keyword>
<evidence type="ECO:0000313" key="10">
    <source>
        <dbReference type="EMBL" id="VEG27234.1"/>
    </source>
</evidence>
<feature type="transmembrane region" description="Helical" evidence="8">
    <location>
        <begin position="166"/>
        <end position="184"/>
    </location>
</feature>
<dbReference type="InterPro" id="IPR000620">
    <property type="entry name" value="EamA_dom"/>
</dbReference>
<dbReference type="InterPro" id="IPR051258">
    <property type="entry name" value="Diverse_Substrate_Transporter"/>
</dbReference>
<evidence type="ECO:0000256" key="5">
    <source>
        <dbReference type="ARBA" id="ARBA00022989"/>
    </source>
</evidence>
<name>A0A448HFK6_9ACTO</name>
<comment type="similarity">
    <text evidence="2">Belongs to the EamA transporter family.</text>
</comment>
<accession>A0A448HFK6</accession>
<feature type="transmembrane region" description="Helical" evidence="8">
    <location>
        <begin position="223"/>
        <end position="243"/>
    </location>
</feature>
<evidence type="ECO:0000313" key="11">
    <source>
        <dbReference type="Proteomes" id="UP000266895"/>
    </source>
</evidence>
<reference evidence="10 11" key="1">
    <citation type="submission" date="2018-12" db="EMBL/GenBank/DDBJ databases">
        <authorList>
            <consortium name="Pathogen Informatics"/>
        </authorList>
    </citation>
    <scope>NUCLEOTIDE SEQUENCE [LARGE SCALE GENOMIC DNA]</scope>
    <source>
        <strain evidence="10 11">NCTC11636</strain>
    </source>
</reference>
<evidence type="ECO:0000256" key="3">
    <source>
        <dbReference type="ARBA" id="ARBA00022475"/>
    </source>
</evidence>
<keyword evidence="3" id="KW-1003">Cell membrane</keyword>
<evidence type="ECO:0000256" key="2">
    <source>
        <dbReference type="ARBA" id="ARBA00007362"/>
    </source>
</evidence>
<feature type="domain" description="EamA" evidence="9">
    <location>
        <begin position="30"/>
        <end position="157"/>
    </location>
</feature>
<feature type="region of interest" description="Disordered" evidence="7">
    <location>
        <begin position="300"/>
        <end position="356"/>
    </location>
</feature>
<proteinExistence type="inferred from homology"/>
<sequence length="356" mass="36816">MPRATTETPGPSAARAARMARAARSTLPVAALLLVTALWGSTFIILKDALDHISPADFLTVRFAIAAAVMVTLAGRRLLDLDRIRWAQGLGLGALYGVAQILQTVGLRTTDASVSGFITGMYVVLTPAVLVLLTRTAPAGRVLLSSVMALSGLAVLSLTGTSLSTGAMITFAGSVVYALHIVALGRLAEGQDTMTLTATQMVGIALVCAAAGLPGGVEVPRTAAVWGPVLYMALATGIATMFLQTWAQARMSPTRAAVVMTCEPVFAALFAIALGDEQLTGRLAVGGALIVSAMLLSELSGRPPRARRSPPPSRSRPRRRLAAPNHPGPVTDGTTAGSPSSTARRTHGRPPRSDGI</sequence>
<feature type="transmembrane region" description="Helical" evidence="8">
    <location>
        <begin position="27"/>
        <end position="46"/>
    </location>
</feature>
<keyword evidence="11" id="KW-1185">Reference proteome</keyword>
<evidence type="ECO:0000256" key="4">
    <source>
        <dbReference type="ARBA" id="ARBA00022692"/>
    </source>
</evidence>
<feature type="transmembrane region" description="Helical" evidence="8">
    <location>
        <begin position="142"/>
        <end position="160"/>
    </location>
</feature>
<organism evidence="10 11">
    <name type="scientific">Actinomyces howellii</name>
    <dbReference type="NCBI Taxonomy" id="52771"/>
    <lineage>
        <taxon>Bacteria</taxon>
        <taxon>Bacillati</taxon>
        <taxon>Actinomycetota</taxon>
        <taxon>Actinomycetes</taxon>
        <taxon>Actinomycetales</taxon>
        <taxon>Actinomycetaceae</taxon>
        <taxon>Actinomyces</taxon>
    </lineage>
</organism>
<evidence type="ECO:0000256" key="7">
    <source>
        <dbReference type="SAM" id="MobiDB-lite"/>
    </source>
</evidence>
<comment type="subcellular location">
    <subcellularLocation>
        <location evidence="1">Cell membrane</location>
        <topology evidence="1">Multi-pass membrane protein</topology>
    </subcellularLocation>
</comment>
<keyword evidence="5 8" id="KW-1133">Transmembrane helix</keyword>
<dbReference type="AlphaFoldDB" id="A0A448HFK6"/>
<feature type="transmembrane region" description="Helical" evidence="8">
    <location>
        <begin position="58"/>
        <end position="79"/>
    </location>
</feature>
<dbReference type="KEGG" id="ahw:NCTC11636_00928"/>
<feature type="transmembrane region" description="Helical" evidence="8">
    <location>
        <begin position="281"/>
        <end position="299"/>
    </location>
</feature>
<feature type="transmembrane region" description="Helical" evidence="8">
    <location>
        <begin position="86"/>
        <end position="106"/>
    </location>
</feature>
<evidence type="ECO:0000256" key="1">
    <source>
        <dbReference type="ARBA" id="ARBA00004651"/>
    </source>
</evidence>
<dbReference type="Proteomes" id="UP000266895">
    <property type="component" value="Chromosome"/>
</dbReference>
<evidence type="ECO:0000256" key="6">
    <source>
        <dbReference type="ARBA" id="ARBA00023136"/>
    </source>
</evidence>
<evidence type="ECO:0000256" key="8">
    <source>
        <dbReference type="SAM" id="Phobius"/>
    </source>
</evidence>